<dbReference type="GO" id="GO:0008732">
    <property type="term" value="F:L-allo-threonine aldolase activity"/>
    <property type="evidence" value="ECO:0007669"/>
    <property type="project" value="TreeGrafter"/>
</dbReference>
<dbReference type="Gene3D" id="3.40.640.10">
    <property type="entry name" value="Type I PLP-dependent aspartate aminotransferase-like (Major domain)"/>
    <property type="match status" value="1"/>
</dbReference>
<reference evidence="7" key="1">
    <citation type="journal article" date="2020" name="mSystems">
        <title>Genome- and Community-Level Interaction Insights into Carbon Utilization and Element Cycling Functions of Hydrothermarchaeota in Hydrothermal Sediment.</title>
        <authorList>
            <person name="Zhou Z."/>
            <person name="Liu Y."/>
            <person name="Xu W."/>
            <person name="Pan J."/>
            <person name="Luo Z.H."/>
            <person name="Li M."/>
        </authorList>
    </citation>
    <scope>NUCLEOTIDE SEQUENCE [LARGE SCALE GENOMIC DNA]</scope>
    <source>
        <strain evidence="7">SpSt-81</strain>
    </source>
</reference>
<dbReference type="InterPro" id="IPR023603">
    <property type="entry name" value="Low_specificity_L-TA-like"/>
</dbReference>
<comment type="similarity">
    <text evidence="2">Belongs to the threonine aldolase family.</text>
</comment>
<name>A0A7C3MPQ3_DICTH</name>
<dbReference type="InterPro" id="IPR001597">
    <property type="entry name" value="ArAA_b-elim_lyase/Thr_aldolase"/>
</dbReference>
<feature type="modified residue" description="N6-(pyridoxal phosphate)lysine" evidence="5">
    <location>
        <position position="201"/>
    </location>
</feature>
<dbReference type="Gene3D" id="3.90.1150.10">
    <property type="entry name" value="Aspartate Aminotransferase, domain 1"/>
    <property type="match status" value="1"/>
</dbReference>
<evidence type="ECO:0000256" key="1">
    <source>
        <dbReference type="ARBA" id="ARBA00001933"/>
    </source>
</evidence>
<dbReference type="EC" id="4.1.2.48" evidence="7"/>
<dbReference type="AlphaFoldDB" id="A0A7C3MPQ3"/>
<dbReference type="EMBL" id="DTIN01000008">
    <property type="protein sequence ID" value="HFX12666.1"/>
    <property type="molecule type" value="Genomic_DNA"/>
</dbReference>
<proteinExistence type="inferred from homology"/>
<accession>A0A7C3MPQ3</accession>
<keyword evidence="3" id="KW-0663">Pyridoxal phosphate</keyword>
<dbReference type="CDD" id="cd06502">
    <property type="entry name" value="TA_like"/>
    <property type="match status" value="1"/>
</dbReference>
<comment type="cofactor">
    <cofactor evidence="1">
        <name>pyridoxal 5'-phosphate</name>
        <dbReference type="ChEBI" id="CHEBI:597326"/>
    </cofactor>
</comment>
<dbReference type="GO" id="GO:0006545">
    <property type="term" value="P:glycine biosynthetic process"/>
    <property type="evidence" value="ECO:0007669"/>
    <property type="project" value="TreeGrafter"/>
</dbReference>
<dbReference type="NCBIfam" id="NF041359">
    <property type="entry name" value="GntG_guanitoxin"/>
    <property type="match status" value="1"/>
</dbReference>
<protein>
    <submittedName>
        <fullName evidence="7">Low-specificity L-threonine aldolase</fullName>
        <ecNumber evidence="7">4.1.2.48</ecNumber>
    </submittedName>
</protein>
<keyword evidence="4 7" id="KW-0456">Lyase</keyword>
<dbReference type="SUPFAM" id="SSF53383">
    <property type="entry name" value="PLP-dependent transferases"/>
    <property type="match status" value="1"/>
</dbReference>
<dbReference type="Pfam" id="PF01212">
    <property type="entry name" value="Beta_elim_lyase"/>
    <property type="match status" value="1"/>
</dbReference>
<dbReference type="PANTHER" id="PTHR48097">
    <property type="entry name" value="L-THREONINE ALDOLASE-RELATED"/>
    <property type="match status" value="1"/>
</dbReference>
<feature type="domain" description="Aromatic amino acid beta-eliminating lyase/threonine aldolase" evidence="6">
    <location>
        <begin position="5"/>
        <end position="287"/>
    </location>
</feature>
<evidence type="ECO:0000256" key="3">
    <source>
        <dbReference type="ARBA" id="ARBA00022898"/>
    </source>
</evidence>
<dbReference type="NCBIfam" id="NF007825">
    <property type="entry name" value="PRK10534.1"/>
    <property type="match status" value="1"/>
</dbReference>
<dbReference type="GO" id="GO:0006567">
    <property type="term" value="P:L-threonine catabolic process"/>
    <property type="evidence" value="ECO:0007669"/>
    <property type="project" value="TreeGrafter"/>
</dbReference>
<dbReference type="PANTHER" id="PTHR48097:SF9">
    <property type="entry name" value="L-THREONINE ALDOLASE"/>
    <property type="match status" value="1"/>
</dbReference>
<dbReference type="InterPro" id="IPR015421">
    <property type="entry name" value="PyrdxlP-dep_Trfase_major"/>
</dbReference>
<dbReference type="InterPro" id="IPR015422">
    <property type="entry name" value="PyrdxlP-dep_Trfase_small"/>
</dbReference>
<gene>
    <name evidence="7" type="ORF">ENW00_00665</name>
</gene>
<evidence type="ECO:0000313" key="7">
    <source>
        <dbReference type="EMBL" id="HFX12666.1"/>
    </source>
</evidence>
<evidence type="ECO:0000256" key="4">
    <source>
        <dbReference type="ARBA" id="ARBA00023239"/>
    </source>
</evidence>
<dbReference type="FunFam" id="3.40.640.10:FF:000030">
    <property type="entry name" value="Low-specificity L-threonine aldolase"/>
    <property type="match status" value="1"/>
</dbReference>
<sequence length="344" mass="38480">MKIIDLRSDTVTKPTEEMRKAMYLAEVGDDGYGEDPTVNLLEKKAAELLGKESALFVVSGTMGNQVALLSWTSRGDEVILEAESHMYYYEAGGMAGNAGVQPFLIQGEDGMMPIEKIRKAIRPQGKVFPKTSLIVLENTHNRAGGKVLPLDYMKEVYELSREYNIPIHLDGARIFNASIYLKVPAKEIAKYADSVMFCLSKGLSCPMGSLLVGSSNFIERARKNRQRLGGGLRQAGVVAACGLWALDNMIDRLEEDHRKAYNLYDFLKTIPIFDIKKPETNILKVKIKNGFKASDLIKRFKDYGLLATSFDEETLRFVTHKDVSFDDIDEAKNIIDKVVNSLHL</sequence>
<dbReference type="InterPro" id="IPR015424">
    <property type="entry name" value="PyrdxlP-dep_Trfase"/>
</dbReference>
<evidence type="ECO:0000259" key="6">
    <source>
        <dbReference type="Pfam" id="PF01212"/>
    </source>
</evidence>
<evidence type="ECO:0000256" key="5">
    <source>
        <dbReference type="PIRSR" id="PIRSR017617-1"/>
    </source>
</evidence>
<dbReference type="GO" id="GO:0005829">
    <property type="term" value="C:cytosol"/>
    <property type="evidence" value="ECO:0007669"/>
    <property type="project" value="TreeGrafter"/>
</dbReference>
<comment type="caution">
    <text evidence="7">The sequence shown here is derived from an EMBL/GenBank/DDBJ whole genome shotgun (WGS) entry which is preliminary data.</text>
</comment>
<organism evidence="7">
    <name type="scientific">Dictyoglomus thermophilum</name>
    <dbReference type="NCBI Taxonomy" id="14"/>
    <lineage>
        <taxon>Bacteria</taxon>
        <taxon>Pseudomonadati</taxon>
        <taxon>Dictyoglomota</taxon>
        <taxon>Dictyoglomia</taxon>
        <taxon>Dictyoglomales</taxon>
        <taxon>Dictyoglomaceae</taxon>
        <taxon>Dictyoglomus</taxon>
    </lineage>
</organism>
<evidence type="ECO:0000256" key="2">
    <source>
        <dbReference type="ARBA" id="ARBA00006966"/>
    </source>
</evidence>
<dbReference type="PIRSF" id="PIRSF017617">
    <property type="entry name" value="Thr_aldolase"/>
    <property type="match status" value="1"/>
</dbReference>